<name>A0A9P7VH67_9AGAR</name>
<organism evidence="1 2">
    <name type="scientific">Guyanagaster necrorhizus</name>
    <dbReference type="NCBI Taxonomy" id="856835"/>
    <lineage>
        <taxon>Eukaryota</taxon>
        <taxon>Fungi</taxon>
        <taxon>Dikarya</taxon>
        <taxon>Basidiomycota</taxon>
        <taxon>Agaricomycotina</taxon>
        <taxon>Agaricomycetes</taxon>
        <taxon>Agaricomycetidae</taxon>
        <taxon>Agaricales</taxon>
        <taxon>Marasmiineae</taxon>
        <taxon>Physalacriaceae</taxon>
        <taxon>Guyanagaster</taxon>
    </lineage>
</organism>
<reference evidence="1" key="1">
    <citation type="submission" date="2020-11" db="EMBL/GenBank/DDBJ databases">
        <title>Adaptations for nitrogen fixation in a non-lichenized fungal sporocarp promotes dispersal by wood-feeding termites.</title>
        <authorList>
            <consortium name="DOE Joint Genome Institute"/>
            <person name="Koch R.A."/>
            <person name="Yoon G."/>
            <person name="Arayal U."/>
            <person name="Lail K."/>
            <person name="Amirebrahimi M."/>
            <person name="Labutti K."/>
            <person name="Lipzen A."/>
            <person name="Riley R."/>
            <person name="Barry K."/>
            <person name="Henrissat B."/>
            <person name="Grigoriev I.V."/>
            <person name="Herr J.R."/>
            <person name="Aime M.C."/>
        </authorList>
    </citation>
    <scope>NUCLEOTIDE SEQUENCE</scope>
    <source>
        <strain evidence="1">MCA 3950</strain>
    </source>
</reference>
<dbReference type="AlphaFoldDB" id="A0A9P7VH67"/>
<accession>A0A9P7VH67</accession>
<evidence type="ECO:0000313" key="1">
    <source>
        <dbReference type="EMBL" id="KAG7439889.1"/>
    </source>
</evidence>
<dbReference type="GeneID" id="66100332"/>
<dbReference type="Proteomes" id="UP000812287">
    <property type="component" value="Unassembled WGS sequence"/>
</dbReference>
<proteinExistence type="predicted"/>
<dbReference type="EMBL" id="MU250581">
    <property type="protein sequence ID" value="KAG7439889.1"/>
    <property type="molecule type" value="Genomic_DNA"/>
</dbReference>
<keyword evidence="2" id="KW-1185">Reference proteome</keyword>
<sequence length="131" mass="14412">MLALPFSSSGIRQVKWIYDDCGLTSVPDGGAACNDRKKDDLYLVPVNNEYTPSARNFGIPQINWGPLRLQIQIYINIAPPTILSMNVITAGSRIFFYDSTGRIVRGVVENTSRMADGTQIVLVKSASVFRG</sequence>
<evidence type="ECO:0000313" key="2">
    <source>
        <dbReference type="Proteomes" id="UP000812287"/>
    </source>
</evidence>
<gene>
    <name evidence="1" type="ORF">BT62DRAFT_1013339</name>
</gene>
<protein>
    <submittedName>
        <fullName evidence="1">Uncharacterized protein</fullName>
    </submittedName>
</protein>
<dbReference type="OrthoDB" id="3237761at2759"/>
<dbReference type="RefSeq" id="XP_043033389.1">
    <property type="nucleotide sequence ID" value="XM_043178045.1"/>
</dbReference>
<comment type="caution">
    <text evidence="1">The sequence shown here is derived from an EMBL/GenBank/DDBJ whole genome shotgun (WGS) entry which is preliminary data.</text>
</comment>